<keyword evidence="3" id="KW-0812">Transmembrane</keyword>
<comment type="similarity">
    <text evidence="2">Belongs to the short-chain dehydrogenases/reductases (SDR) family.</text>
</comment>
<dbReference type="PRINTS" id="PR00080">
    <property type="entry name" value="SDRFAMILY"/>
</dbReference>
<evidence type="ECO:0008006" key="6">
    <source>
        <dbReference type="Google" id="ProtNLM"/>
    </source>
</evidence>
<dbReference type="SUPFAM" id="SSF51735">
    <property type="entry name" value="NAD(P)-binding Rossmann-fold domains"/>
    <property type="match status" value="1"/>
</dbReference>
<dbReference type="GO" id="GO:0016491">
    <property type="term" value="F:oxidoreductase activity"/>
    <property type="evidence" value="ECO:0007669"/>
    <property type="project" value="UniProtKB-KW"/>
</dbReference>
<dbReference type="PANTHER" id="PTHR43157">
    <property type="entry name" value="PHOSPHATIDYLINOSITOL-GLYCAN BIOSYNTHESIS CLASS F PROTEIN-RELATED"/>
    <property type="match status" value="1"/>
</dbReference>
<accession>A0AAN8S5H8</accession>
<feature type="transmembrane region" description="Helical" evidence="3">
    <location>
        <begin position="17"/>
        <end position="36"/>
    </location>
</feature>
<evidence type="ECO:0000256" key="3">
    <source>
        <dbReference type="SAM" id="Phobius"/>
    </source>
</evidence>
<dbReference type="InterPro" id="IPR002347">
    <property type="entry name" value="SDR_fam"/>
</dbReference>
<dbReference type="PANTHER" id="PTHR43157:SF31">
    <property type="entry name" value="PHOSPHATIDYLINOSITOL-GLYCAN BIOSYNTHESIS CLASS F PROTEIN"/>
    <property type="match status" value="1"/>
</dbReference>
<evidence type="ECO:0000256" key="2">
    <source>
        <dbReference type="RuleBase" id="RU000363"/>
    </source>
</evidence>
<organism evidence="4 5">
    <name type="scientific">Polyplax serrata</name>
    <name type="common">Common mouse louse</name>
    <dbReference type="NCBI Taxonomy" id="468196"/>
    <lineage>
        <taxon>Eukaryota</taxon>
        <taxon>Metazoa</taxon>
        <taxon>Ecdysozoa</taxon>
        <taxon>Arthropoda</taxon>
        <taxon>Hexapoda</taxon>
        <taxon>Insecta</taxon>
        <taxon>Pterygota</taxon>
        <taxon>Neoptera</taxon>
        <taxon>Paraneoptera</taxon>
        <taxon>Psocodea</taxon>
        <taxon>Troctomorpha</taxon>
        <taxon>Phthiraptera</taxon>
        <taxon>Anoplura</taxon>
        <taxon>Polyplacidae</taxon>
        <taxon>Polyplax</taxon>
    </lineage>
</organism>
<keyword evidence="1" id="KW-0560">Oxidoreductase</keyword>
<evidence type="ECO:0000313" key="5">
    <source>
        <dbReference type="Proteomes" id="UP001372834"/>
    </source>
</evidence>
<evidence type="ECO:0000256" key="1">
    <source>
        <dbReference type="ARBA" id="ARBA00023002"/>
    </source>
</evidence>
<protein>
    <recommendedName>
        <fullName evidence="6">Retinol dehydrogenase 13</fullName>
    </recommendedName>
</protein>
<comment type="caution">
    <text evidence="4">The sequence shown here is derived from an EMBL/GenBank/DDBJ whole genome shotgun (WGS) entry which is preliminary data.</text>
</comment>
<dbReference type="Proteomes" id="UP001372834">
    <property type="component" value="Unassembled WGS sequence"/>
</dbReference>
<keyword evidence="3" id="KW-1133">Transmembrane helix</keyword>
<gene>
    <name evidence="4" type="ORF">RUM43_007465</name>
</gene>
<dbReference type="AlphaFoldDB" id="A0AAN8S5H8"/>
<dbReference type="PRINTS" id="PR00081">
    <property type="entry name" value="GDHRDH"/>
</dbReference>
<sequence>MEDPFERLSTADPFGSWWPFIIAVSVGIIMTVRTYFGGTPCPSKATINGKTVVITGGSSGIGREVVVELLSRGGRIIIGSRNPEEALKSISKAIGKCQNVSRIISYFLDLTSLQSVREFVKKLDNENKIDILINNAGVAFQDFEKTGDGFEIHLATNYLGHFLLTHLLLPKLKKAEAARIINVSAQAHYAGDLCLNDLNLEDNYSYNKAFSQSKLALVMMARHMEKILRGTNVTINAMHPGLIRGTKQFQKSPMGTSFLVKMAIWPWAWLFMKTPSQGAQTIIYMAVALEVQDISGKYFRECNLTDPSIKATDDATAEKFYKKSLELTGLSPTEFC</sequence>
<keyword evidence="3" id="KW-0472">Membrane</keyword>
<reference evidence="4 5" key="1">
    <citation type="submission" date="2023-10" db="EMBL/GenBank/DDBJ databases">
        <title>Genomes of two closely related lineages of the louse Polyplax serrata with different host specificities.</title>
        <authorList>
            <person name="Martinu J."/>
            <person name="Tarabai H."/>
            <person name="Stefka J."/>
            <person name="Hypsa V."/>
        </authorList>
    </citation>
    <scope>NUCLEOTIDE SEQUENCE [LARGE SCALE GENOMIC DNA]</scope>
    <source>
        <strain evidence="4">HR10_N</strain>
    </source>
</reference>
<evidence type="ECO:0000313" key="4">
    <source>
        <dbReference type="EMBL" id="KAK6639195.1"/>
    </source>
</evidence>
<dbReference type="InterPro" id="IPR036291">
    <property type="entry name" value="NAD(P)-bd_dom_sf"/>
</dbReference>
<proteinExistence type="inferred from homology"/>
<dbReference type="EMBL" id="JAWJWE010000003">
    <property type="protein sequence ID" value="KAK6639195.1"/>
    <property type="molecule type" value="Genomic_DNA"/>
</dbReference>
<dbReference type="Gene3D" id="3.40.50.720">
    <property type="entry name" value="NAD(P)-binding Rossmann-like Domain"/>
    <property type="match status" value="1"/>
</dbReference>
<name>A0AAN8S5H8_POLSC</name>
<dbReference type="Pfam" id="PF00106">
    <property type="entry name" value="adh_short"/>
    <property type="match status" value="1"/>
</dbReference>